<evidence type="ECO:0000313" key="2">
    <source>
        <dbReference type="EMBL" id="KAK1792838.1"/>
    </source>
</evidence>
<dbReference type="Proteomes" id="UP001239994">
    <property type="component" value="Unassembled WGS sequence"/>
</dbReference>
<dbReference type="EMBL" id="JAROKS010000019">
    <property type="protein sequence ID" value="KAK1792838.1"/>
    <property type="molecule type" value="Genomic_DNA"/>
</dbReference>
<sequence length="225" mass="24127">MQSVFGRRGLDETLDIMNLLTIIPLATLLSCCTGAPILQPQLGIIASNSNEILRINGLTLSGLGLGQAQGMPFLPPFLIQQQPDILLPPQLVNFGAQVPGPFLTPQQNQLPPVMLLPSQQEQPTAPLNPNNPTLPQNPAQGVPQFYPYPQGTGGQGFPYYLTYGFPLRNTLVKVPPTQKTGSQIPVRPTQGPLQPIQNNVKTSDPGHMTPPPDNRGDRPGPGVEG</sequence>
<evidence type="ECO:0000313" key="3">
    <source>
        <dbReference type="Proteomes" id="UP001239994"/>
    </source>
</evidence>
<name>A0AAD8Z478_9TELE</name>
<comment type="caution">
    <text evidence="2">The sequence shown here is derived from an EMBL/GenBank/DDBJ whole genome shotgun (WGS) entry which is preliminary data.</text>
</comment>
<organism evidence="2 3">
    <name type="scientific">Electrophorus voltai</name>
    <dbReference type="NCBI Taxonomy" id="2609070"/>
    <lineage>
        <taxon>Eukaryota</taxon>
        <taxon>Metazoa</taxon>
        <taxon>Chordata</taxon>
        <taxon>Craniata</taxon>
        <taxon>Vertebrata</taxon>
        <taxon>Euteleostomi</taxon>
        <taxon>Actinopterygii</taxon>
        <taxon>Neopterygii</taxon>
        <taxon>Teleostei</taxon>
        <taxon>Ostariophysi</taxon>
        <taxon>Gymnotiformes</taxon>
        <taxon>Gymnotoidei</taxon>
        <taxon>Gymnotidae</taxon>
        <taxon>Electrophorus</taxon>
    </lineage>
</organism>
<accession>A0AAD8Z478</accession>
<feature type="region of interest" description="Disordered" evidence="1">
    <location>
        <begin position="119"/>
        <end position="148"/>
    </location>
</feature>
<feature type="non-terminal residue" evidence="2">
    <location>
        <position position="1"/>
    </location>
</feature>
<evidence type="ECO:0000256" key="1">
    <source>
        <dbReference type="SAM" id="MobiDB-lite"/>
    </source>
</evidence>
<proteinExistence type="predicted"/>
<feature type="region of interest" description="Disordered" evidence="1">
    <location>
        <begin position="176"/>
        <end position="225"/>
    </location>
</feature>
<keyword evidence="3" id="KW-1185">Reference proteome</keyword>
<feature type="compositionally biased region" description="Polar residues" evidence="1">
    <location>
        <begin position="191"/>
        <end position="202"/>
    </location>
</feature>
<protein>
    <recommendedName>
        <fullName evidence="4">Apin</fullName>
    </recommendedName>
</protein>
<dbReference type="PROSITE" id="PS51257">
    <property type="entry name" value="PROKAR_LIPOPROTEIN"/>
    <property type="match status" value="1"/>
</dbReference>
<gene>
    <name evidence="2" type="ORF">P4O66_012747</name>
</gene>
<feature type="compositionally biased region" description="Low complexity" evidence="1">
    <location>
        <begin position="122"/>
        <end position="139"/>
    </location>
</feature>
<dbReference type="AlphaFoldDB" id="A0AAD8Z478"/>
<evidence type="ECO:0008006" key="4">
    <source>
        <dbReference type="Google" id="ProtNLM"/>
    </source>
</evidence>
<reference evidence="2" key="1">
    <citation type="submission" date="2023-03" db="EMBL/GenBank/DDBJ databases">
        <title>Electrophorus voltai genome.</title>
        <authorList>
            <person name="Bian C."/>
        </authorList>
    </citation>
    <scope>NUCLEOTIDE SEQUENCE</scope>
    <source>
        <strain evidence="2">CB-2022</strain>
        <tissue evidence="2">Muscle</tissue>
    </source>
</reference>